<dbReference type="EMBL" id="JBHUIM010000002">
    <property type="protein sequence ID" value="MFD2246995.1"/>
    <property type="molecule type" value="Genomic_DNA"/>
</dbReference>
<gene>
    <name evidence="1" type="ORF">ACFSKP_12065</name>
</gene>
<evidence type="ECO:0008006" key="3">
    <source>
        <dbReference type="Google" id="ProtNLM"/>
    </source>
</evidence>
<name>A0ABW5D0A4_9BACT</name>
<dbReference type="PROSITE" id="PS51257">
    <property type="entry name" value="PROKAR_LIPOPROTEIN"/>
    <property type="match status" value="1"/>
</dbReference>
<accession>A0ABW5D0A4</accession>
<evidence type="ECO:0000313" key="1">
    <source>
        <dbReference type="EMBL" id="MFD2246995.1"/>
    </source>
</evidence>
<comment type="caution">
    <text evidence="1">The sequence shown here is derived from an EMBL/GenBank/DDBJ whole genome shotgun (WGS) entry which is preliminary data.</text>
</comment>
<dbReference type="Proteomes" id="UP001597374">
    <property type="component" value="Unassembled WGS sequence"/>
</dbReference>
<keyword evidence="2" id="KW-1185">Reference proteome</keyword>
<organism evidence="1 2">
    <name type="scientific">Pontibacter ruber</name>
    <dbReference type="NCBI Taxonomy" id="1343895"/>
    <lineage>
        <taxon>Bacteria</taxon>
        <taxon>Pseudomonadati</taxon>
        <taxon>Bacteroidota</taxon>
        <taxon>Cytophagia</taxon>
        <taxon>Cytophagales</taxon>
        <taxon>Hymenobacteraceae</taxon>
        <taxon>Pontibacter</taxon>
    </lineage>
</organism>
<sequence length="52" mass="5580">MKKLFVFGALGLALGMSSCKTYCPAYNYVKVDVKPEQNATATAFTTAEKANS</sequence>
<evidence type="ECO:0000313" key="2">
    <source>
        <dbReference type="Proteomes" id="UP001597374"/>
    </source>
</evidence>
<dbReference type="RefSeq" id="WP_250432204.1">
    <property type="nucleotide sequence ID" value="NZ_JALPRR010000006.1"/>
</dbReference>
<protein>
    <recommendedName>
        <fullName evidence="3">Lipoprotein</fullName>
    </recommendedName>
</protein>
<proteinExistence type="predicted"/>
<reference evidence="2" key="1">
    <citation type="journal article" date="2019" name="Int. J. Syst. Evol. Microbiol.">
        <title>The Global Catalogue of Microorganisms (GCM) 10K type strain sequencing project: providing services to taxonomists for standard genome sequencing and annotation.</title>
        <authorList>
            <consortium name="The Broad Institute Genomics Platform"/>
            <consortium name="The Broad Institute Genome Sequencing Center for Infectious Disease"/>
            <person name="Wu L."/>
            <person name="Ma J."/>
        </authorList>
    </citation>
    <scope>NUCLEOTIDE SEQUENCE [LARGE SCALE GENOMIC DNA]</scope>
    <source>
        <strain evidence="2">CGMCC 4.1782</strain>
    </source>
</reference>